<dbReference type="GO" id="GO:0006508">
    <property type="term" value="P:proteolysis"/>
    <property type="evidence" value="ECO:0007669"/>
    <property type="project" value="UniProtKB-KW"/>
</dbReference>
<evidence type="ECO:0000256" key="1">
    <source>
        <dbReference type="SAM" id="Phobius"/>
    </source>
</evidence>
<dbReference type="InterPro" id="IPR052710">
    <property type="entry name" value="CAAX_protease"/>
</dbReference>
<feature type="transmembrane region" description="Helical" evidence="1">
    <location>
        <begin position="12"/>
        <end position="37"/>
    </location>
</feature>
<dbReference type="EMBL" id="QSAJ01000033">
    <property type="protein sequence ID" value="RGW51251.1"/>
    <property type="molecule type" value="Genomic_DNA"/>
</dbReference>
<keyword evidence="3" id="KW-0482">Metalloprotease</keyword>
<dbReference type="GO" id="GO:0080120">
    <property type="term" value="P:CAAX-box protein maturation"/>
    <property type="evidence" value="ECO:0007669"/>
    <property type="project" value="UniProtKB-ARBA"/>
</dbReference>
<evidence type="ECO:0000313" key="3">
    <source>
        <dbReference type="EMBL" id="RGW51251.1"/>
    </source>
</evidence>
<reference evidence="3 4" key="1">
    <citation type="submission" date="2018-08" db="EMBL/GenBank/DDBJ databases">
        <title>A genome reference for cultivated species of the human gut microbiota.</title>
        <authorList>
            <person name="Zou Y."/>
            <person name="Xue W."/>
            <person name="Luo G."/>
        </authorList>
    </citation>
    <scope>NUCLEOTIDE SEQUENCE [LARGE SCALE GENOMIC DNA]</scope>
    <source>
        <strain evidence="3 4">AF12-11</strain>
    </source>
</reference>
<dbReference type="Proteomes" id="UP000266376">
    <property type="component" value="Unassembled WGS sequence"/>
</dbReference>
<feature type="transmembrane region" description="Helical" evidence="1">
    <location>
        <begin position="268"/>
        <end position="285"/>
    </location>
</feature>
<dbReference type="InterPro" id="IPR003675">
    <property type="entry name" value="Rce1/LyrA-like_dom"/>
</dbReference>
<keyword evidence="1" id="KW-1133">Transmembrane helix</keyword>
<proteinExistence type="predicted"/>
<feature type="transmembrane region" description="Helical" evidence="1">
    <location>
        <begin position="238"/>
        <end position="256"/>
    </location>
</feature>
<dbReference type="PANTHER" id="PTHR36435">
    <property type="entry name" value="SLR1288 PROTEIN"/>
    <property type="match status" value="1"/>
</dbReference>
<dbReference type="PANTHER" id="PTHR36435:SF1">
    <property type="entry name" value="CAAX AMINO TERMINAL PROTEASE FAMILY PROTEIN"/>
    <property type="match status" value="1"/>
</dbReference>
<comment type="caution">
    <text evidence="3">The sequence shown here is derived from an EMBL/GenBank/DDBJ whole genome shotgun (WGS) entry which is preliminary data.</text>
</comment>
<dbReference type="Pfam" id="PF02517">
    <property type="entry name" value="Rce1-like"/>
    <property type="match status" value="1"/>
</dbReference>
<evidence type="ECO:0000313" key="4">
    <source>
        <dbReference type="Proteomes" id="UP000266376"/>
    </source>
</evidence>
<feature type="transmembrane region" description="Helical" evidence="1">
    <location>
        <begin position="214"/>
        <end position="231"/>
    </location>
</feature>
<name>A0A395XML5_9FIRM</name>
<keyword evidence="3" id="KW-0378">Hydrolase</keyword>
<keyword evidence="1" id="KW-0812">Transmembrane</keyword>
<dbReference type="GO" id="GO:0004175">
    <property type="term" value="F:endopeptidase activity"/>
    <property type="evidence" value="ECO:0007669"/>
    <property type="project" value="UniProtKB-ARBA"/>
</dbReference>
<dbReference type="GO" id="GO:0008237">
    <property type="term" value="F:metallopeptidase activity"/>
    <property type="evidence" value="ECO:0007669"/>
    <property type="project" value="UniProtKB-KW"/>
</dbReference>
<dbReference type="AlphaFoldDB" id="A0A395XML5"/>
<accession>A0A395XML5</accession>
<feature type="transmembrane region" description="Helical" evidence="1">
    <location>
        <begin position="118"/>
        <end position="140"/>
    </location>
</feature>
<protein>
    <submittedName>
        <fullName evidence="3">CPBP family intramembrane metalloprotease</fullName>
    </submittedName>
</protein>
<feature type="domain" description="CAAX prenyl protease 2/Lysostaphin resistance protein A-like" evidence="2">
    <location>
        <begin position="159"/>
        <end position="246"/>
    </location>
</feature>
<organism evidence="3 4">
    <name type="scientific">Dorea formicigenerans</name>
    <dbReference type="NCBI Taxonomy" id="39486"/>
    <lineage>
        <taxon>Bacteria</taxon>
        <taxon>Bacillati</taxon>
        <taxon>Bacillota</taxon>
        <taxon>Clostridia</taxon>
        <taxon>Lachnospirales</taxon>
        <taxon>Lachnospiraceae</taxon>
        <taxon>Dorea</taxon>
    </lineage>
</organism>
<feature type="transmembrane region" description="Helical" evidence="1">
    <location>
        <begin position="76"/>
        <end position="97"/>
    </location>
</feature>
<sequence length="301" mass="33724">MEQKTRGGRGFWYIWGSVLIKLGIAYLVYMAAVSLLAGVHLMQMTGGDADAMMQIAQSTAQSGKLYDQITNELMNWAVYIEGVAALITIPVMLFLFHRDSRKEKEFGIVTEKASIWKYIAIIVMFAVMALGLNNLIFLSNLSAASETYSDTMQTLYGQGFAVQILVLGILMPTCEELVYRGLVYKRLRYTSPFWAAALYSSLVFAFTHGNLVQGLYGFIMGMMFCYVYEKYGSVKAPVLAHITANILSVVGTQFQWFDWLFKDPMRVGISTVLCAFIASSIYVMIQRLNTDTTKNNSQNEG</sequence>
<feature type="transmembrane region" description="Helical" evidence="1">
    <location>
        <begin position="160"/>
        <end position="179"/>
    </location>
</feature>
<gene>
    <name evidence="3" type="ORF">DWV67_12265</name>
</gene>
<keyword evidence="3" id="KW-0645">Protease</keyword>
<keyword evidence="1" id="KW-0472">Membrane</keyword>
<feature type="transmembrane region" description="Helical" evidence="1">
    <location>
        <begin position="191"/>
        <end position="208"/>
    </location>
</feature>
<evidence type="ECO:0000259" key="2">
    <source>
        <dbReference type="Pfam" id="PF02517"/>
    </source>
</evidence>